<organism evidence="2">
    <name type="scientific">Ostreococcus tauri</name>
    <name type="common">Marine green alga</name>
    <dbReference type="NCBI Taxonomy" id="70448"/>
    <lineage>
        <taxon>Eukaryota</taxon>
        <taxon>Viridiplantae</taxon>
        <taxon>Chlorophyta</taxon>
        <taxon>Mamiellophyceae</taxon>
        <taxon>Mamiellales</taxon>
        <taxon>Bathycoccaceae</taxon>
        <taxon>Ostreococcus</taxon>
    </lineage>
</organism>
<proteinExistence type="predicted"/>
<protein>
    <submittedName>
        <fullName evidence="2">Uncharacterized protein</fullName>
    </submittedName>
</protein>
<feature type="region of interest" description="Disordered" evidence="1">
    <location>
        <begin position="398"/>
        <end position="470"/>
    </location>
</feature>
<accession>A0A1Y5I9R8</accession>
<evidence type="ECO:0000256" key="1">
    <source>
        <dbReference type="SAM" id="MobiDB-lite"/>
    </source>
</evidence>
<dbReference type="Proteomes" id="UP000195557">
    <property type="component" value="Unassembled WGS sequence"/>
</dbReference>
<reference evidence="2" key="1">
    <citation type="submission" date="2017-04" db="EMBL/GenBank/DDBJ databases">
        <title>Population genomics of picophytoplankton unveils novel chromosome hypervariability.</title>
        <authorList>
            <consortium name="DOE Joint Genome Institute"/>
            <person name="Blanc-Mathieu R."/>
            <person name="Krasovec M."/>
            <person name="Hebrard M."/>
            <person name="Yau S."/>
            <person name="Desgranges E."/>
            <person name="Martin J."/>
            <person name="Schackwitz W."/>
            <person name="Kuo A."/>
            <person name="Salin G."/>
            <person name="Donnadieu C."/>
            <person name="Desdevises Y."/>
            <person name="Sanchez-Ferandin S."/>
            <person name="Moreau H."/>
            <person name="Rivals E."/>
            <person name="Grigoriev I.V."/>
            <person name="Grimsley N."/>
            <person name="Eyre-Walker A."/>
            <person name="Piganeau G."/>
        </authorList>
    </citation>
    <scope>NUCLEOTIDE SEQUENCE [LARGE SCALE GENOMIC DNA]</scope>
    <source>
        <strain evidence="2">RCC 1115</strain>
    </source>
</reference>
<dbReference type="Gene3D" id="3.40.50.300">
    <property type="entry name" value="P-loop containing nucleotide triphosphate hydrolases"/>
    <property type="match status" value="1"/>
</dbReference>
<gene>
    <name evidence="2" type="ORF">BE221DRAFT_192314</name>
</gene>
<evidence type="ECO:0000313" key="2">
    <source>
        <dbReference type="EMBL" id="OUS46319.1"/>
    </source>
</evidence>
<feature type="compositionally biased region" description="Acidic residues" evidence="1">
    <location>
        <begin position="425"/>
        <end position="436"/>
    </location>
</feature>
<name>A0A1Y5I9R8_OSTTA</name>
<feature type="compositionally biased region" description="Basic and acidic residues" evidence="1">
    <location>
        <begin position="453"/>
        <end position="470"/>
    </location>
</feature>
<feature type="compositionally biased region" description="Basic and acidic residues" evidence="1">
    <location>
        <begin position="409"/>
        <end position="421"/>
    </location>
</feature>
<dbReference type="AlphaFoldDB" id="A0A1Y5I9R8"/>
<dbReference type="EMBL" id="KZ155784">
    <property type="protein sequence ID" value="OUS46319.1"/>
    <property type="molecule type" value="Genomic_DNA"/>
</dbReference>
<feature type="compositionally biased region" description="Basic residues" evidence="1">
    <location>
        <begin position="399"/>
        <end position="408"/>
    </location>
</feature>
<sequence length="506" mass="58124">MCSSRRARARWWTRATRGGRRERIGRGWMMVAALCASAVSRARALGAKAWMAHLTRDHPEMKCTQIPGKPVIIGGDGGGVGKPLETFLKDSKAVTFGPTDDDGNSLAERASGLDDIIVDIMAWSRRVVYEPDDMPMSLQVDVARHLCDMFARQEKWLHPSLTTNGINHDDEIGRWGWKDPLAMYLIPIFRDVYGPSVTYVHLVRDPRTLPLGNLHEKERDLQQAYFGEERWHELTMKFEEEWMHLSEHASLKDVEKDDVIDLLRTTAYWTAINFEIGALFKGPLADYGMILRAEDLVQPDMEHFRRGADGVKLEKYQAAQKVVSELSMKLKLPAKISNEFGSHQHVMHNLKRFTIYREKFTYRPNSPLVDVQTRIAEKTLTLFGYSTDKTLFVPQPRHATTHHGHRVTPKGEHMHEEHRYTPENFDGDVGEAEDDENAHPENTDHMLGTQLKSTDRLRQHREKEIPPDTEDHKRIKAQLMEARRKNFMLETTKIGGKSLKDVIDHL</sequence>
<dbReference type="InterPro" id="IPR027417">
    <property type="entry name" value="P-loop_NTPase"/>
</dbReference>